<dbReference type="Pfam" id="PF13419">
    <property type="entry name" value="HAD_2"/>
    <property type="match status" value="1"/>
</dbReference>
<dbReference type="GO" id="GO:0016787">
    <property type="term" value="F:hydrolase activity"/>
    <property type="evidence" value="ECO:0007669"/>
    <property type="project" value="UniProtKB-KW"/>
</dbReference>
<comment type="caution">
    <text evidence="1">The sequence shown here is derived from an EMBL/GenBank/DDBJ whole genome shotgun (WGS) entry which is preliminary data.</text>
</comment>
<dbReference type="NCBIfam" id="TIGR01549">
    <property type="entry name" value="HAD-SF-IA-v1"/>
    <property type="match status" value="1"/>
</dbReference>
<keyword evidence="2" id="KW-1185">Reference proteome</keyword>
<dbReference type="InterPro" id="IPR036412">
    <property type="entry name" value="HAD-like_sf"/>
</dbReference>
<dbReference type="InterPro" id="IPR023214">
    <property type="entry name" value="HAD_sf"/>
</dbReference>
<dbReference type="Gene3D" id="3.40.50.1000">
    <property type="entry name" value="HAD superfamily/HAD-like"/>
    <property type="match status" value="1"/>
</dbReference>
<dbReference type="Proteomes" id="UP001501321">
    <property type="component" value="Unassembled WGS sequence"/>
</dbReference>
<name>A0ABP8PTG4_9GAMM</name>
<dbReference type="SFLD" id="SFLDG01129">
    <property type="entry name" value="C1.5:_HAD__Beta-PGM__Phosphata"/>
    <property type="match status" value="1"/>
</dbReference>
<dbReference type="EMBL" id="BAABFC010000001">
    <property type="protein sequence ID" value="GAA4492562.1"/>
    <property type="molecule type" value="Genomic_DNA"/>
</dbReference>
<sequence length="214" mass="23326">MRRFELVIFDWDGTLMDSVGRIVSSMQSAAIQVGRAVPEADAVRNIVGLSLQEALPRLFGPLDELGYQQLLQAYRQQYVHDDPTPTPLFTGVASTLHQLAERGHLLAVATGKARAGLDRVLAETGFSQLFHASRGADEARSKPDPMMLEQLLAQLNVPLEQAVMVGDSCYDMEMAANLGMARIGVDWGVHAAPILKRFTPLAVISSMDELLALV</sequence>
<organism evidence="1 2">
    <name type="scientific">Pseudaeromonas paramecii</name>
    <dbReference type="NCBI Taxonomy" id="2138166"/>
    <lineage>
        <taxon>Bacteria</taxon>
        <taxon>Pseudomonadati</taxon>
        <taxon>Pseudomonadota</taxon>
        <taxon>Gammaproteobacteria</taxon>
        <taxon>Aeromonadales</taxon>
        <taxon>Aeromonadaceae</taxon>
        <taxon>Pseudaeromonas</taxon>
    </lineage>
</organism>
<dbReference type="InterPro" id="IPR050155">
    <property type="entry name" value="HAD-like_hydrolase_sf"/>
</dbReference>
<reference evidence="2" key="1">
    <citation type="journal article" date="2019" name="Int. J. Syst. Evol. Microbiol.">
        <title>The Global Catalogue of Microorganisms (GCM) 10K type strain sequencing project: providing services to taxonomists for standard genome sequencing and annotation.</title>
        <authorList>
            <consortium name="The Broad Institute Genomics Platform"/>
            <consortium name="The Broad Institute Genome Sequencing Center for Infectious Disease"/>
            <person name="Wu L."/>
            <person name="Ma J."/>
        </authorList>
    </citation>
    <scope>NUCLEOTIDE SEQUENCE [LARGE SCALE GENOMIC DNA]</scope>
    <source>
        <strain evidence="2">JCM 32226</strain>
    </source>
</reference>
<evidence type="ECO:0000313" key="2">
    <source>
        <dbReference type="Proteomes" id="UP001501321"/>
    </source>
</evidence>
<evidence type="ECO:0000313" key="1">
    <source>
        <dbReference type="EMBL" id="GAA4492562.1"/>
    </source>
</evidence>
<dbReference type="RefSeq" id="WP_345009016.1">
    <property type="nucleotide sequence ID" value="NZ_BAABFC010000001.1"/>
</dbReference>
<dbReference type="SUPFAM" id="SSF56784">
    <property type="entry name" value="HAD-like"/>
    <property type="match status" value="1"/>
</dbReference>
<dbReference type="SFLD" id="SFLDS00003">
    <property type="entry name" value="Haloacid_Dehalogenase"/>
    <property type="match status" value="1"/>
</dbReference>
<dbReference type="PANTHER" id="PTHR43434:SF24">
    <property type="entry name" value="HYDROLASE-RELATED"/>
    <property type="match status" value="1"/>
</dbReference>
<dbReference type="InterPro" id="IPR006439">
    <property type="entry name" value="HAD-SF_hydro_IA"/>
</dbReference>
<dbReference type="Gene3D" id="1.10.150.240">
    <property type="entry name" value="Putative phosphatase, domain 2"/>
    <property type="match status" value="1"/>
</dbReference>
<dbReference type="InterPro" id="IPR041492">
    <property type="entry name" value="HAD_2"/>
</dbReference>
<keyword evidence="1" id="KW-0378">Hydrolase</keyword>
<gene>
    <name evidence="1" type="ORF">GCM10023095_01190</name>
</gene>
<dbReference type="InterPro" id="IPR023198">
    <property type="entry name" value="PGP-like_dom2"/>
</dbReference>
<accession>A0ABP8PTG4</accession>
<protein>
    <submittedName>
        <fullName evidence="1">HAD-IA family hydrolase</fullName>
    </submittedName>
</protein>
<dbReference type="PANTHER" id="PTHR43434">
    <property type="entry name" value="PHOSPHOGLYCOLATE PHOSPHATASE"/>
    <property type="match status" value="1"/>
</dbReference>
<proteinExistence type="predicted"/>